<dbReference type="GO" id="GO:0003676">
    <property type="term" value="F:nucleic acid binding"/>
    <property type="evidence" value="ECO:0007669"/>
    <property type="project" value="InterPro"/>
</dbReference>
<proteinExistence type="predicted"/>
<dbReference type="Proteomes" id="UP001152795">
    <property type="component" value="Unassembled WGS sequence"/>
</dbReference>
<feature type="region of interest" description="Disordered" evidence="1">
    <location>
        <begin position="294"/>
        <end position="313"/>
    </location>
</feature>
<accession>A0A6S7HU83</accession>
<comment type="caution">
    <text evidence="2">The sequence shown here is derived from an EMBL/GenBank/DDBJ whole genome shotgun (WGS) entry which is preliminary data.</text>
</comment>
<dbReference type="EMBL" id="CACRXK020003256">
    <property type="protein sequence ID" value="CAB3998051.1"/>
    <property type="molecule type" value="Genomic_DNA"/>
</dbReference>
<dbReference type="AlphaFoldDB" id="A0A6S7HU83"/>
<dbReference type="InterPro" id="IPR036397">
    <property type="entry name" value="RNaseH_sf"/>
</dbReference>
<dbReference type="Gene3D" id="3.30.420.10">
    <property type="entry name" value="Ribonuclease H-like superfamily/Ribonuclease H"/>
    <property type="match status" value="1"/>
</dbReference>
<name>A0A6S7HU83_PARCT</name>
<feature type="region of interest" description="Disordered" evidence="1">
    <location>
        <begin position="348"/>
        <end position="395"/>
    </location>
</feature>
<dbReference type="InterPro" id="IPR005312">
    <property type="entry name" value="DUF1759"/>
</dbReference>
<feature type="compositionally biased region" description="Polar residues" evidence="1">
    <location>
        <begin position="367"/>
        <end position="381"/>
    </location>
</feature>
<dbReference type="Pfam" id="PF18701">
    <property type="entry name" value="DUF5641"/>
    <property type="match status" value="1"/>
</dbReference>
<organism evidence="2 3">
    <name type="scientific">Paramuricea clavata</name>
    <name type="common">Red gorgonian</name>
    <name type="synonym">Violescent sea-whip</name>
    <dbReference type="NCBI Taxonomy" id="317549"/>
    <lineage>
        <taxon>Eukaryota</taxon>
        <taxon>Metazoa</taxon>
        <taxon>Cnidaria</taxon>
        <taxon>Anthozoa</taxon>
        <taxon>Octocorallia</taxon>
        <taxon>Malacalcyonacea</taxon>
        <taxon>Plexauridae</taxon>
        <taxon>Paramuricea</taxon>
    </lineage>
</organism>
<reference evidence="2" key="1">
    <citation type="submission" date="2020-04" db="EMBL/GenBank/DDBJ databases">
        <authorList>
            <person name="Alioto T."/>
            <person name="Alioto T."/>
            <person name="Gomez Garrido J."/>
        </authorList>
    </citation>
    <scope>NUCLEOTIDE SEQUENCE</scope>
    <source>
        <strain evidence="2">A484AB</strain>
    </source>
</reference>
<sequence>MAINEAERPSRTRLSRNIDGAREEKLRSLKASNSAYRGAITRVQKRIEQLMTDRSNYEEVQAEKASLDKTFMSYSKCCQDIKDCLYEDEVTEFREIAKGYTNVCNAKEHLDRKLGEWIAIADVDLETNFKERFEPSELTTFRVNEHERLTTLNEFAYPNMRSDGHVASDIDSRRSSLNRVSPGMTELQYFKSRNEMPESRRKVGMIRSTQTSVASESASIRRAKAELEKQRCMEMQEIERQQQAIDHQLELVQIKQEMESKRAELQRRRELIELENDIGRAKLEEEAEKLSINYTKSEARDDSRAEPANQKIGLRRELAREDLSEFTKPLNSKVIEEPRRDSYIRKMEKVQSQDIRVPDSHPPQNAPAKQNVTWSNESVSEVSPRRIKREEGSYGAGESDPLYRVLQSQQESLILMANTLGSSIRRGFEMPKRVCLGFDGNPMNYPKFIENFKTNIEEREQEPRSRLAYLIQLCSGIAKDAISNCVMLPDEEGFSRAKEILHNSFGQSHIITHAYIDKVTKGGLIRDGDSEKLLQLARDMENCQINLTQLNSAASLKLMLKAILRESLHGLRESSTRKSTITDRLRKQYIQWHFNPPAASHMGGIWERLIRSIRRILKALLQGQRVNDESLVTFMAETERILNERPLTRQEDHPNDLEPLTPNKLLLLRSEQPPPLGSWVVADKFSKRWRQAQQLASAFWKRWVKEYLPLLQERQKWLTVKRNLQPKDLVLILDERLCREQWPLGIVEEVYPDKNGRVRQVLVRTSKSKFKRDIRKLCLLEGDC</sequence>
<evidence type="ECO:0000313" key="3">
    <source>
        <dbReference type="Proteomes" id="UP001152795"/>
    </source>
</evidence>
<dbReference type="InterPro" id="IPR012337">
    <property type="entry name" value="RNaseH-like_sf"/>
</dbReference>
<dbReference type="PANTHER" id="PTHR47331:SF1">
    <property type="entry name" value="GAG-LIKE PROTEIN"/>
    <property type="match status" value="1"/>
</dbReference>
<dbReference type="Pfam" id="PF03564">
    <property type="entry name" value="DUF1759"/>
    <property type="match status" value="1"/>
</dbReference>
<dbReference type="SUPFAM" id="SSF53098">
    <property type="entry name" value="Ribonuclease H-like"/>
    <property type="match status" value="1"/>
</dbReference>
<keyword evidence="3" id="KW-1185">Reference proteome</keyword>
<protein>
    <submittedName>
        <fullName evidence="2">Uncharacterized protein</fullName>
    </submittedName>
</protein>
<feature type="compositionally biased region" description="Basic and acidic residues" evidence="1">
    <location>
        <begin position="348"/>
        <end position="359"/>
    </location>
</feature>
<evidence type="ECO:0000256" key="1">
    <source>
        <dbReference type="SAM" id="MobiDB-lite"/>
    </source>
</evidence>
<dbReference type="PANTHER" id="PTHR47331">
    <property type="entry name" value="PHD-TYPE DOMAIN-CONTAINING PROTEIN"/>
    <property type="match status" value="1"/>
</dbReference>
<dbReference type="InterPro" id="IPR040676">
    <property type="entry name" value="DUF5641"/>
</dbReference>
<gene>
    <name evidence="2" type="ORF">PACLA_8A002232</name>
</gene>
<evidence type="ECO:0000313" key="2">
    <source>
        <dbReference type="EMBL" id="CAB3998051.1"/>
    </source>
</evidence>